<evidence type="ECO:0000256" key="3">
    <source>
        <dbReference type="ARBA" id="ARBA00022692"/>
    </source>
</evidence>
<evidence type="ECO:0000259" key="9">
    <source>
        <dbReference type="Pfam" id="PF12704"/>
    </source>
</evidence>
<keyword evidence="4 7" id="KW-1133">Transmembrane helix</keyword>
<protein>
    <submittedName>
        <fullName evidence="10">ABC transporter permease</fullName>
    </submittedName>
</protein>
<evidence type="ECO:0000256" key="5">
    <source>
        <dbReference type="ARBA" id="ARBA00023136"/>
    </source>
</evidence>
<evidence type="ECO:0000313" key="11">
    <source>
        <dbReference type="Proteomes" id="UP001498469"/>
    </source>
</evidence>
<reference evidence="10 11" key="1">
    <citation type="submission" date="2023-11" db="EMBL/GenBank/DDBJ databases">
        <title>Draft genome sequence of a psychrophilic Clostridium strain from permafrost water brine.</title>
        <authorList>
            <person name="Shcherbakova V.A."/>
            <person name="Trubitsyn V.E."/>
            <person name="Zakharyuk A.G."/>
        </authorList>
    </citation>
    <scope>NUCLEOTIDE SEQUENCE [LARGE SCALE GENOMIC DNA]</scope>
    <source>
        <strain evidence="10 11">14F</strain>
    </source>
</reference>
<evidence type="ECO:0000256" key="7">
    <source>
        <dbReference type="SAM" id="Phobius"/>
    </source>
</evidence>
<dbReference type="Pfam" id="PF02687">
    <property type="entry name" value="FtsX"/>
    <property type="match status" value="1"/>
</dbReference>
<feature type="transmembrane region" description="Helical" evidence="7">
    <location>
        <begin position="332"/>
        <end position="359"/>
    </location>
</feature>
<dbReference type="RefSeq" id="WP_216248125.1">
    <property type="nucleotide sequence ID" value="NZ_JAZHFS010000009.1"/>
</dbReference>
<dbReference type="PANTHER" id="PTHR30572">
    <property type="entry name" value="MEMBRANE COMPONENT OF TRANSPORTER-RELATED"/>
    <property type="match status" value="1"/>
</dbReference>
<gene>
    <name evidence="10" type="ORF">SJI18_11680</name>
</gene>
<keyword evidence="5 7" id="KW-0472">Membrane</keyword>
<feature type="domain" description="ABC3 transporter permease C-terminal" evidence="8">
    <location>
        <begin position="291"/>
        <end position="404"/>
    </location>
</feature>
<feature type="transmembrane region" description="Helical" evidence="7">
    <location>
        <begin position="281"/>
        <end position="311"/>
    </location>
</feature>
<comment type="similarity">
    <text evidence="6">Belongs to the ABC-4 integral membrane protein family.</text>
</comment>
<dbReference type="Proteomes" id="UP001498469">
    <property type="component" value="Unassembled WGS sequence"/>
</dbReference>
<accession>A0ABU7UNH3</accession>
<keyword evidence="2" id="KW-1003">Cell membrane</keyword>
<proteinExistence type="inferred from homology"/>
<dbReference type="InterPro" id="IPR003838">
    <property type="entry name" value="ABC3_permease_C"/>
</dbReference>
<dbReference type="InterPro" id="IPR050250">
    <property type="entry name" value="Macrolide_Exporter_MacB"/>
</dbReference>
<evidence type="ECO:0000256" key="2">
    <source>
        <dbReference type="ARBA" id="ARBA00022475"/>
    </source>
</evidence>
<keyword evidence="11" id="KW-1185">Reference proteome</keyword>
<dbReference type="Pfam" id="PF12704">
    <property type="entry name" value="MacB_PCD"/>
    <property type="match status" value="1"/>
</dbReference>
<evidence type="ECO:0000259" key="8">
    <source>
        <dbReference type="Pfam" id="PF02687"/>
    </source>
</evidence>
<dbReference type="PANTHER" id="PTHR30572:SF4">
    <property type="entry name" value="ABC TRANSPORTER PERMEASE YTRF"/>
    <property type="match status" value="1"/>
</dbReference>
<comment type="caution">
    <text evidence="10">The sequence shown here is derived from an EMBL/GenBank/DDBJ whole genome shotgun (WGS) entry which is preliminary data.</text>
</comment>
<sequence>MNILESFKMAIASILSNKMRSLLTMLGIIIGISSVITIISLGNGGKSYIGDEFSKMGANTVTLNADASKVEQTSDYFTLDDVNQIKSRVDTVKYISPTVSQKGTARTDTKTNTASITGVNVDYSMISNVEIVYGRFFNDREVEEGKSVVVIDQTSAKALFGTDAAVGKSFRLGPVATSKSVTVIGVSKASSMFSGGGEGGPPSRGGDSTPTLATVPVTFFQTLYPMDSNISTLSITPTSQTTAVQTGDEVLKIVQARHDNKNVNLYKATNSASMLESINQVLGIFTTFLSAVAAISLLVGGIGVMNIMLVSVTERTKEIGIRKGIGATTKDILYQFLTESVILSLIGGLVGMAFGILSAEIIGSFAGINPSVSILVIIEVILFSSVIGIFFGIYPARKAAKLNPIDALRYE</sequence>
<dbReference type="InterPro" id="IPR025857">
    <property type="entry name" value="MacB_PCD"/>
</dbReference>
<comment type="subcellular location">
    <subcellularLocation>
        <location evidence="1">Cell membrane</location>
        <topology evidence="1">Multi-pass membrane protein</topology>
    </subcellularLocation>
</comment>
<feature type="domain" description="MacB-like periplasmic core" evidence="9">
    <location>
        <begin position="21"/>
        <end position="250"/>
    </location>
</feature>
<organism evidence="10 11">
    <name type="scientific">Clostridium frigoriphilum</name>
    <dbReference type="NCBI Taxonomy" id="443253"/>
    <lineage>
        <taxon>Bacteria</taxon>
        <taxon>Bacillati</taxon>
        <taxon>Bacillota</taxon>
        <taxon>Clostridia</taxon>
        <taxon>Eubacteriales</taxon>
        <taxon>Clostridiaceae</taxon>
        <taxon>Clostridium</taxon>
    </lineage>
</organism>
<evidence type="ECO:0000256" key="4">
    <source>
        <dbReference type="ARBA" id="ARBA00022989"/>
    </source>
</evidence>
<evidence type="ECO:0000256" key="1">
    <source>
        <dbReference type="ARBA" id="ARBA00004651"/>
    </source>
</evidence>
<evidence type="ECO:0000256" key="6">
    <source>
        <dbReference type="ARBA" id="ARBA00038076"/>
    </source>
</evidence>
<feature type="transmembrane region" description="Helical" evidence="7">
    <location>
        <begin position="21"/>
        <end position="42"/>
    </location>
</feature>
<keyword evidence="3 7" id="KW-0812">Transmembrane</keyword>
<name>A0ABU7UNH3_9CLOT</name>
<evidence type="ECO:0000313" key="10">
    <source>
        <dbReference type="EMBL" id="MEF2112963.1"/>
    </source>
</evidence>
<dbReference type="EMBL" id="JAZHFS010000009">
    <property type="protein sequence ID" value="MEF2112963.1"/>
    <property type="molecule type" value="Genomic_DNA"/>
</dbReference>
<feature type="transmembrane region" description="Helical" evidence="7">
    <location>
        <begin position="371"/>
        <end position="394"/>
    </location>
</feature>